<dbReference type="OrthoDB" id="1523296at2"/>
<dbReference type="RefSeq" id="WP_082988892.1">
    <property type="nucleotide sequence ID" value="NZ_LOCQ01000054.1"/>
</dbReference>
<gene>
    <name evidence="1" type="ORF">ASR47_1009199</name>
</gene>
<dbReference type="NCBIfam" id="TIGR03347">
    <property type="entry name" value="VI_chp_1"/>
    <property type="match status" value="1"/>
</dbReference>
<dbReference type="AlphaFoldDB" id="A0A1A7C2Z7"/>
<keyword evidence="2" id="KW-1185">Reference proteome</keyword>
<evidence type="ECO:0000313" key="2">
    <source>
        <dbReference type="Proteomes" id="UP000092713"/>
    </source>
</evidence>
<dbReference type="Pfam" id="PF06996">
    <property type="entry name" value="T6SS_TssG"/>
    <property type="match status" value="1"/>
</dbReference>
<comment type="caution">
    <text evidence="1">The sequence shown here is derived from an EMBL/GenBank/DDBJ whole genome shotgun (WGS) entry which is preliminary data.</text>
</comment>
<dbReference type="Proteomes" id="UP000092713">
    <property type="component" value="Unassembled WGS sequence"/>
</dbReference>
<dbReference type="PATRIC" id="fig|1747903.4.peg.2969"/>
<sequence length="346" mass="37312">MPSPLRRQHASLIQQLLDTPQRFDCCQALRLLLGWLQAHGVPPADALARFIRFDNSISMAFPAGQIESLSAAGLHDAQALLQALLSSDAPKIHLTPTFMGFLGMHGSLPSHYSERIAGEADAGTRAFLDMFSSRAVALFYRAWEKYRIEHAPVHTTLLPCLLALAGAPHDAIGVPADIIGLYSGLLQQRNVSSLVMARILGDHFGVPFDITENTGTMEPLAPREQTALGGANAVLGQRAMLGDRCHRPDLALRLRIGSLSAAQHASFLPGGAASVRLQAMLRLFGQPLLHYDIVLLLHADAVHGVTLGGAQAGLGCDSFLGHCQPGAHRDDMHYRMHLMATLELDT</sequence>
<dbReference type="PANTHER" id="PTHR35564">
    <property type="match status" value="1"/>
</dbReference>
<organism evidence="1 2">
    <name type="scientific">Janthinobacterium psychrotolerans</name>
    <dbReference type="NCBI Taxonomy" id="1747903"/>
    <lineage>
        <taxon>Bacteria</taxon>
        <taxon>Pseudomonadati</taxon>
        <taxon>Pseudomonadota</taxon>
        <taxon>Betaproteobacteria</taxon>
        <taxon>Burkholderiales</taxon>
        <taxon>Oxalobacteraceae</taxon>
        <taxon>Janthinobacterium</taxon>
    </lineage>
</organism>
<proteinExistence type="predicted"/>
<name>A0A1A7C2Z7_9BURK</name>
<dbReference type="InterPro" id="IPR010732">
    <property type="entry name" value="T6SS_TssG-like"/>
</dbReference>
<dbReference type="PANTHER" id="PTHR35564:SF4">
    <property type="entry name" value="CYTOPLASMIC PROTEIN"/>
    <property type="match status" value="1"/>
</dbReference>
<accession>A0A1A7C2Z7</accession>
<dbReference type="EMBL" id="LOCQ01000054">
    <property type="protein sequence ID" value="OBV39384.1"/>
    <property type="molecule type" value="Genomic_DNA"/>
</dbReference>
<reference evidence="1 2" key="1">
    <citation type="submission" date="2016-04" db="EMBL/GenBank/DDBJ databases">
        <title>Draft genome sequence of Janthinobacterium psychrotolerans sp. nov., isolated from freshwater sediments in Denmark.</title>
        <authorList>
            <person name="Gong X."/>
            <person name="Skrivergaard S."/>
            <person name="Korsgaard B.S."/>
            <person name="Schreiber L."/>
            <person name="Marshall I.P."/>
            <person name="Finster K."/>
            <person name="Schramm A."/>
        </authorList>
    </citation>
    <scope>NUCLEOTIDE SEQUENCE [LARGE SCALE GENOMIC DNA]</scope>
    <source>
        <strain evidence="1 2">S3-2</strain>
    </source>
</reference>
<dbReference type="STRING" id="1747903.ASR47_1009199"/>
<evidence type="ECO:0000313" key="1">
    <source>
        <dbReference type="EMBL" id="OBV39384.1"/>
    </source>
</evidence>
<protein>
    <submittedName>
        <fullName evidence="1">Type VI secretion system protein ImpH</fullName>
    </submittedName>
</protein>